<organism evidence="1 2">
    <name type="scientific">Tunturiibacter lichenicola</name>
    <dbReference type="NCBI Taxonomy" id="2051959"/>
    <lineage>
        <taxon>Bacteria</taxon>
        <taxon>Pseudomonadati</taxon>
        <taxon>Acidobacteriota</taxon>
        <taxon>Terriglobia</taxon>
        <taxon>Terriglobales</taxon>
        <taxon>Acidobacteriaceae</taxon>
        <taxon>Tunturiibacter</taxon>
    </lineage>
</organism>
<gene>
    <name evidence="1" type="ORF">HDF12_000218</name>
</gene>
<proteinExistence type="predicted"/>
<dbReference type="AlphaFoldDB" id="A0A7Y9NJC2"/>
<comment type="caution">
    <text evidence="1">The sequence shown here is derived from an EMBL/GenBank/DDBJ whole genome shotgun (WGS) entry which is preliminary data.</text>
</comment>
<evidence type="ECO:0000313" key="2">
    <source>
        <dbReference type="Proteomes" id="UP000534186"/>
    </source>
</evidence>
<reference evidence="1 2" key="1">
    <citation type="submission" date="2020-07" db="EMBL/GenBank/DDBJ databases">
        <title>Genomic Encyclopedia of Type Strains, Phase IV (KMG-V): Genome sequencing to study the core and pangenomes of soil and plant-associated prokaryotes.</title>
        <authorList>
            <person name="Whitman W."/>
        </authorList>
    </citation>
    <scope>NUCLEOTIDE SEQUENCE [LARGE SCALE GENOMIC DNA]</scope>
    <source>
        <strain evidence="1 2">M8UP30</strain>
    </source>
</reference>
<dbReference type="Proteomes" id="UP000534186">
    <property type="component" value="Unassembled WGS sequence"/>
</dbReference>
<accession>A0A7Y9NJC2</accession>
<name>A0A7Y9NJC2_9BACT</name>
<sequence>MRKVSFIYLTGSGWAEDALGFGFGSEMRGSLHCALHDETVKRFGRDDFVWMGDEGEATANTGILRCAQDDDCLRGERSEEARLFAGPQ</sequence>
<protein>
    <submittedName>
        <fullName evidence="1">Uncharacterized protein</fullName>
    </submittedName>
</protein>
<dbReference type="EMBL" id="JACCCV010000001">
    <property type="protein sequence ID" value="NYF49853.1"/>
    <property type="molecule type" value="Genomic_DNA"/>
</dbReference>
<evidence type="ECO:0000313" key="1">
    <source>
        <dbReference type="EMBL" id="NYF49853.1"/>
    </source>
</evidence>